<dbReference type="OrthoDB" id="5288421at2"/>
<keyword evidence="1" id="KW-0378">Hydrolase</keyword>
<comment type="caution">
    <text evidence="4">The sequence shown here is derived from an EMBL/GenBank/DDBJ whole genome shotgun (WGS) entry which is preliminary data.</text>
</comment>
<organism evidence="4 5">
    <name type="scientific">Stenotrophobium rhamnosiphilum</name>
    <dbReference type="NCBI Taxonomy" id="2029166"/>
    <lineage>
        <taxon>Bacteria</taxon>
        <taxon>Pseudomonadati</taxon>
        <taxon>Pseudomonadota</taxon>
        <taxon>Gammaproteobacteria</taxon>
        <taxon>Nevskiales</taxon>
        <taxon>Nevskiaceae</taxon>
        <taxon>Stenotrophobium</taxon>
    </lineage>
</organism>
<evidence type="ECO:0000256" key="1">
    <source>
        <dbReference type="PIRNR" id="PIRNR012702"/>
    </source>
</evidence>
<dbReference type="EMBL" id="QANS01000001">
    <property type="protein sequence ID" value="PTU33087.1"/>
    <property type="molecule type" value="Genomic_DNA"/>
</dbReference>
<dbReference type="Proteomes" id="UP000244248">
    <property type="component" value="Unassembled WGS sequence"/>
</dbReference>
<dbReference type="GO" id="GO:0008237">
    <property type="term" value="F:metallopeptidase activity"/>
    <property type="evidence" value="ECO:0007669"/>
    <property type="project" value="UniProtKB-KW"/>
</dbReference>
<dbReference type="InterPro" id="IPR009197">
    <property type="entry name" value="MlrC"/>
</dbReference>
<comment type="similarity">
    <text evidence="1">Belongs to the peptidase M81 family.</text>
</comment>
<dbReference type="GO" id="GO:0046872">
    <property type="term" value="F:metal ion binding"/>
    <property type="evidence" value="ECO:0007669"/>
    <property type="project" value="UniProtKB-KW"/>
</dbReference>
<dbReference type="Pfam" id="PF07364">
    <property type="entry name" value="DUF1485"/>
    <property type="match status" value="1"/>
</dbReference>
<evidence type="ECO:0000259" key="2">
    <source>
        <dbReference type="Pfam" id="PF07171"/>
    </source>
</evidence>
<keyword evidence="1" id="KW-0479">Metal-binding</keyword>
<dbReference type="InterPro" id="IPR010799">
    <property type="entry name" value="MlrC_C"/>
</dbReference>
<accession>A0A2T5MKH9</accession>
<evidence type="ECO:0000313" key="4">
    <source>
        <dbReference type="EMBL" id="PTU33087.1"/>
    </source>
</evidence>
<feature type="domain" description="Microcystin LR degradation protein MlrC C-terminal" evidence="2">
    <location>
        <begin position="296"/>
        <end position="469"/>
    </location>
</feature>
<comment type="function">
    <text evidence="1">Involved in peptidolytic degradation of cyclic heptapeptide hepatotoxin microcystin (MC).</text>
</comment>
<evidence type="ECO:0000259" key="3">
    <source>
        <dbReference type="Pfam" id="PF07364"/>
    </source>
</evidence>
<keyword evidence="1" id="KW-0645">Protease</keyword>
<feature type="domain" description="Microcystin LR degradation protein MlrC N-terminal" evidence="3">
    <location>
        <begin position="2"/>
        <end position="286"/>
    </location>
</feature>
<dbReference type="AlphaFoldDB" id="A0A2T5MKH9"/>
<dbReference type="PIRSF" id="PIRSF012702">
    <property type="entry name" value="UCP012702"/>
    <property type="match status" value="1"/>
</dbReference>
<protein>
    <recommendedName>
        <fullName evidence="1">Microcystinase C</fullName>
        <shortName evidence="1">MlrC</shortName>
    </recommendedName>
</protein>
<keyword evidence="1" id="KW-0482">Metalloprotease</keyword>
<comment type="cofactor">
    <cofactor evidence="1">
        <name>Zn(2+)</name>
        <dbReference type="ChEBI" id="CHEBI:29105"/>
    </cofactor>
    <text evidence="1">Binds 1 zinc ion per subunit.</text>
</comment>
<keyword evidence="5" id="KW-1185">Reference proteome</keyword>
<dbReference type="Pfam" id="PF07171">
    <property type="entry name" value="MlrC_C"/>
    <property type="match status" value="1"/>
</dbReference>
<dbReference type="RefSeq" id="WP_107938794.1">
    <property type="nucleotide sequence ID" value="NZ_QANS01000001.1"/>
</dbReference>
<dbReference type="InterPro" id="IPR015995">
    <property type="entry name" value="MlrC_N"/>
</dbReference>
<reference evidence="4 5" key="1">
    <citation type="submission" date="2018-04" db="EMBL/GenBank/DDBJ databases">
        <title>Novel species isolated from glacier.</title>
        <authorList>
            <person name="Liu Q."/>
            <person name="Xin Y.-H."/>
        </authorList>
    </citation>
    <scope>NUCLEOTIDE SEQUENCE [LARGE SCALE GENOMIC DNA]</scope>
    <source>
        <strain evidence="4 5">GT1R17</strain>
    </source>
</reference>
<gene>
    <name evidence="4" type="ORF">CJD38_02990</name>
</gene>
<dbReference type="GO" id="GO:0006508">
    <property type="term" value="P:proteolysis"/>
    <property type="evidence" value="ECO:0007669"/>
    <property type="project" value="UniProtKB-KW"/>
</dbReference>
<proteinExistence type="inferred from homology"/>
<sequence length="485" mass="53077">MKIFAATLITETNTFAVVPTGRTDYETYGIHLNDASIKDPAGVGAMHAELKRMAAADGHEVIESLCAFAQPAGRTLRAVYEEFRERILADLKQAMPIDAVQLYLHGAMVAEGYDDCEGDLIECVRQITGPSIHIGVELDLHCHYTEKMQSNADAIICYKEYPHTDILDRERELYRIMLDHVAKKISPVTAMYDTRMVAKWATTSEPMQSFVARMKSFEGKDGILSVSFGHGFPAGDVADSGARFWVIADGDVEKAAKLAAQLGQEIWDQRETDSQTSPLSEVLKQANQSKATPVVLADTGDNPGGGAMSDATFVLRALLDVGISNAVLGYFWDLGAIQLCKSAGIGATLNLRIGGKCGPMSGDPVDLKVTVRAIRENQFEQGLGMRMPLGTVVWVQSDDGLDLVLNSIRGQVFSPETFKSLGIDVLKKQLIVVKSNQHFHQGFAPIAGEIIYLMTPGTTDRNMAAIPYKIRSLNYWPRVENPFAD</sequence>
<evidence type="ECO:0000313" key="5">
    <source>
        <dbReference type="Proteomes" id="UP000244248"/>
    </source>
</evidence>
<name>A0A2T5MKH9_9GAMM</name>